<keyword evidence="10" id="KW-0539">Nucleus</keyword>
<dbReference type="GO" id="GO:0070863">
    <property type="term" value="P:positive regulation of protein exit from endoplasmic reticulum"/>
    <property type="evidence" value="ECO:0007669"/>
    <property type="project" value="EnsemblFungi"/>
</dbReference>
<keyword evidence="3" id="KW-0813">Transport</keyword>
<keyword evidence="8" id="KW-0811">Translocation</keyword>
<comment type="subcellular location">
    <subcellularLocation>
        <location evidence="1">Nucleus</location>
        <location evidence="1">Nuclear pore complex</location>
    </subcellularLocation>
</comment>
<evidence type="ECO:0000313" key="12">
    <source>
        <dbReference type="EMBL" id="EEB08739.1"/>
    </source>
</evidence>
<dbReference type="Gene3D" id="2.130.10.10">
    <property type="entry name" value="YVTN repeat-like/Quinoprotein amine dehydrogenase"/>
    <property type="match status" value="1"/>
</dbReference>
<dbReference type="PROSITE" id="PS50082">
    <property type="entry name" value="WD_REPEATS_2"/>
    <property type="match status" value="2"/>
</dbReference>
<dbReference type="JaponicusDB" id="SJAG_03907">
    <property type="gene designation" value="sec13"/>
</dbReference>
<evidence type="ECO:0000256" key="11">
    <source>
        <dbReference type="PROSITE-ProRule" id="PRU00221"/>
    </source>
</evidence>
<dbReference type="Pfam" id="PF00400">
    <property type="entry name" value="WD40"/>
    <property type="match status" value="5"/>
</dbReference>
<feature type="repeat" description="WD" evidence="11">
    <location>
        <begin position="201"/>
        <end position="236"/>
    </location>
</feature>
<dbReference type="GO" id="GO:1902953">
    <property type="term" value="P:positive regulation of ER to Golgi vesicle-mediated transport"/>
    <property type="evidence" value="ECO:0007669"/>
    <property type="project" value="EnsemblFungi"/>
</dbReference>
<dbReference type="PANTHER" id="PTHR11024">
    <property type="entry name" value="NUCLEAR PORE COMPLEX PROTEIN SEC13 / SEH1 FAMILY MEMBER"/>
    <property type="match status" value="1"/>
</dbReference>
<reference evidence="12 14" key="1">
    <citation type="journal article" date="2011" name="Science">
        <title>Comparative functional genomics of the fission yeasts.</title>
        <authorList>
            <person name="Rhind N."/>
            <person name="Chen Z."/>
            <person name="Yassour M."/>
            <person name="Thompson D.A."/>
            <person name="Haas B.J."/>
            <person name="Habib N."/>
            <person name="Wapinski I."/>
            <person name="Roy S."/>
            <person name="Lin M.F."/>
            <person name="Heiman D.I."/>
            <person name="Young S.K."/>
            <person name="Furuya K."/>
            <person name="Guo Y."/>
            <person name="Pidoux A."/>
            <person name="Chen H.M."/>
            <person name="Robbertse B."/>
            <person name="Goldberg J.M."/>
            <person name="Aoki K."/>
            <person name="Bayne E.H."/>
            <person name="Berlin A.M."/>
            <person name="Desjardins C.A."/>
            <person name="Dobbs E."/>
            <person name="Dukaj L."/>
            <person name="Fan L."/>
            <person name="FitzGerald M.G."/>
            <person name="French C."/>
            <person name="Gujja S."/>
            <person name="Hansen K."/>
            <person name="Keifenheim D."/>
            <person name="Levin J.Z."/>
            <person name="Mosher R.A."/>
            <person name="Mueller C.A."/>
            <person name="Pfiffner J."/>
            <person name="Priest M."/>
            <person name="Russ C."/>
            <person name="Smialowska A."/>
            <person name="Swoboda P."/>
            <person name="Sykes S.M."/>
            <person name="Vaughn M."/>
            <person name="Vengrova S."/>
            <person name="Yoder R."/>
            <person name="Zeng Q."/>
            <person name="Allshire R."/>
            <person name="Baulcombe D."/>
            <person name="Birren B.W."/>
            <person name="Brown W."/>
            <person name="Ekwall K."/>
            <person name="Kellis M."/>
            <person name="Leatherwood J."/>
            <person name="Levin H."/>
            <person name="Margalit H."/>
            <person name="Martienssen R."/>
            <person name="Nieduszynski C.A."/>
            <person name="Spatafora J.W."/>
            <person name="Friedman N."/>
            <person name="Dalgaard J.Z."/>
            <person name="Baumann P."/>
            <person name="Niki H."/>
            <person name="Regev A."/>
            <person name="Nusbaum C."/>
        </authorList>
    </citation>
    <scope>NUCLEOTIDE SEQUENCE [LARGE SCALE GENOMIC DNA]</scope>
    <source>
        <strain evidence="14">yFS275 / FY16936</strain>
    </source>
</reference>
<dbReference type="GO" id="GO:0005783">
    <property type="term" value="C:endoplasmic reticulum"/>
    <property type="evidence" value="ECO:0007669"/>
    <property type="project" value="EnsemblFungi"/>
</dbReference>
<evidence type="ECO:0000313" key="14">
    <source>
        <dbReference type="Proteomes" id="UP000001744"/>
    </source>
</evidence>
<dbReference type="eggNOG" id="KOG1332">
    <property type="taxonomic scope" value="Eukaryota"/>
</dbReference>
<dbReference type="SMART" id="SM00320">
    <property type="entry name" value="WD40"/>
    <property type="match status" value="6"/>
</dbReference>
<evidence type="ECO:0000256" key="6">
    <source>
        <dbReference type="ARBA" id="ARBA00022816"/>
    </source>
</evidence>
<protein>
    <submittedName>
        <fullName evidence="12">COPII-coated vesicle component Sec13</fullName>
    </submittedName>
</protein>
<keyword evidence="14" id="KW-1185">Reference proteome</keyword>
<dbReference type="InterPro" id="IPR036322">
    <property type="entry name" value="WD40_repeat_dom_sf"/>
</dbReference>
<dbReference type="GO" id="GO:0006606">
    <property type="term" value="P:protein import into nucleus"/>
    <property type="evidence" value="ECO:0000318"/>
    <property type="project" value="GO_Central"/>
</dbReference>
<keyword evidence="7" id="KW-0653">Protein transport</keyword>
<evidence type="ECO:0000256" key="4">
    <source>
        <dbReference type="ARBA" id="ARBA00022574"/>
    </source>
</evidence>
<dbReference type="RefSeq" id="XP_002175032.1">
    <property type="nucleotide sequence ID" value="XM_002174996.2"/>
</dbReference>
<dbReference type="GO" id="GO:0032527">
    <property type="term" value="P:protein exit from endoplasmic reticulum"/>
    <property type="evidence" value="ECO:0000318"/>
    <property type="project" value="GO_Central"/>
</dbReference>
<name>B6K5D5_SCHJY</name>
<dbReference type="GO" id="GO:0031080">
    <property type="term" value="C:nuclear pore outer ring"/>
    <property type="evidence" value="ECO:0000318"/>
    <property type="project" value="GO_Central"/>
</dbReference>
<evidence type="ECO:0000256" key="9">
    <source>
        <dbReference type="ARBA" id="ARBA00023132"/>
    </source>
</evidence>
<dbReference type="Proteomes" id="UP000001744">
    <property type="component" value="Unassembled WGS sequence"/>
</dbReference>
<evidence type="ECO:0000256" key="10">
    <source>
        <dbReference type="ARBA" id="ARBA00023242"/>
    </source>
</evidence>
<dbReference type="GO" id="GO:0051664">
    <property type="term" value="P:nuclear pore localization"/>
    <property type="evidence" value="ECO:0007669"/>
    <property type="project" value="EnsemblFungi"/>
</dbReference>
<dbReference type="GO" id="GO:0045893">
    <property type="term" value="P:positive regulation of DNA-templated transcription"/>
    <property type="evidence" value="ECO:0007669"/>
    <property type="project" value="EnsemblFungi"/>
</dbReference>
<keyword evidence="4 11" id="KW-0853">WD repeat</keyword>
<keyword evidence="9" id="KW-0906">Nuclear pore complex</keyword>
<dbReference type="GO" id="GO:0090114">
    <property type="term" value="P:COPII-coated vesicle budding"/>
    <property type="evidence" value="ECO:0000318"/>
    <property type="project" value="GO_Central"/>
</dbReference>
<keyword evidence="6" id="KW-0509">mRNA transport</keyword>
<gene>
    <name evidence="13" type="primary">sec13</name>
    <name evidence="12" type="ORF">SJAG_03907</name>
</gene>
<dbReference type="EMBL" id="KE651167">
    <property type="protein sequence ID" value="EEB08739.1"/>
    <property type="molecule type" value="Genomic_DNA"/>
</dbReference>
<proteinExistence type="inferred from homology"/>
<sequence>MTSLDTQHDDMIHDAVLDYYGKRLATCSSDHTIKVFSVDGNQHRLQETLKGHTGPVWQLDWAHPKFGTILASASYDGHVIVWREQDGTWKQLYDHALHQASVNSVSWAPHEYGALLACASSDGKVSVLEFKEDGSCDTRVFVAHEAGVNAVCWSPSSVYGSIISQSPAAGPKKLASAGCDNLVKIWTFDADVNNWILEDTLAGHTDWARDVAWAPSVGLAKTYLASVSQDKTAIIWTKEGADGAWQKVPLTKKGFEDVAWRASWSLSGNILAISCGNNKVYLFKETMKKWQMINEISN</sequence>
<dbReference type="PANTHER" id="PTHR11024:SF2">
    <property type="entry name" value="PROTEIN SEC13 HOMOLOG"/>
    <property type="match status" value="1"/>
</dbReference>
<dbReference type="InterPro" id="IPR001680">
    <property type="entry name" value="WD40_rpt"/>
</dbReference>
<dbReference type="OMA" id="IWKEEGD"/>
<dbReference type="InterPro" id="IPR015943">
    <property type="entry name" value="WD40/YVTN_repeat-like_dom_sf"/>
</dbReference>
<evidence type="ECO:0000313" key="13">
    <source>
        <dbReference type="JaponicusDB" id="SJAG_03907"/>
    </source>
</evidence>
<evidence type="ECO:0000256" key="8">
    <source>
        <dbReference type="ARBA" id="ARBA00023010"/>
    </source>
</evidence>
<dbReference type="GO" id="GO:0032008">
    <property type="term" value="P:positive regulation of TOR signaling"/>
    <property type="evidence" value="ECO:0000318"/>
    <property type="project" value="GO_Central"/>
</dbReference>
<dbReference type="GO" id="GO:1904263">
    <property type="term" value="P:positive regulation of TORC1 signaling"/>
    <property type="evidence" value="ECO:0007669"/>
    <property type="project" value="EnsemblFungi"/>
</dbReference>
<dbReference type="HOGENOM" id="CLU_032441_0_1_1"/>
<dbReference type="PROSITE" id="PS50294">
    <property type="entry name" value="WD_REPEATS_REGION"/>
    <property type="match status" value="1"/>
</dbReference>
<dbReference type="GO" id="GO:0051028">
    <property type="term" value="P:mRNA transport"/>
    <property type="evidence" value="ECO:0007669"/>
    <property type="project" value="UniProtKB-KW"/>
</dbReference>
<comment type="similarity">
    <text evidence="2">Belongs to the WD repeat SEC13 family.</text>
</comment>
<dbReference type="GO" id="GO:0061700">
    <property type="term" value="C:GATOR2 complex"/>
    <property type="evidence" value="ECO:0007669"/>
    <property type="project" value="EnsemblFungi"/>
</dbReference>
<evidence type="ECO:0000256" key="1">
    <source>
        <dbReference type="ARBA" id="ARBA00004567"/>
    </source>
</evidence>
<dbReference type="VEuPathDB" id="FungiDB:SJAG_03907"/>
<dbReference type="GO" id="GO:0005198">
    <property type="term" value="F:structural molecule activity"/>
    <property type="evidence" value="ECO:0000318"/>
    <property type="project" value="GO_Central"/>
</dbReference>
<dbReference type="InterPro" id="IPR037363">
    <property type="entry name" value="Sec13/Seh1_fam"/>
</dbReference>
<dbReference type="GO" id="GO:0036503">
    <property type="term" value="P:ERAD pathway"/>
    <property type="evidence" value="ECO:0007669"/>
    <property type="project" value="EnsemblFungi"/>
</dbReference>
<dbReference type="AlphaFoldDB" id="B6K5D5"/>
<evidence type="ECO:0000256" key="2">
    <source>
        <dbReference type="ARBA" id="ARBA00010102"/>
    </source>
</evidence>
<dbReference type="GO" id="GO:0030127">
    <property type="term" value="C:COPII vesicle coat"/>
    <property type="evidence" value="ECO:0000318"/>
    <property type="project" value="GO_Central"/>
</dbReference>
<keyword evidence="5" id="KW-0677">Repeat</keyword>
<evidence type="ECO:0000256" key="5">
    <source>
        <dbReference type="ARBA" id="ARBA00022737"/>
    </source>
</evidence>
<dbReference type="STRING" id="402676.B6K5D5"/>
<evidence type="ECO:0000256" key="3">
    <source>
        <dbReference type="ARBA" id="ARBA00022448"/>
    </source>
</evidence>
<dbReference type="SUPFAM" id="SSF50978">
    <property type="entry name" value="WD40 repeat-like"/>
    <property type="match status" value="1"/>
</dbReference>
<dbReference type="FunFam" id="2.130.10.10:FF:000017">
    <property type="entry name" value="SEC13 homolog (S. cerevisiae)"/>
    <property type="match status" value="1"/>
</dbReference>
<accession>B6K5D5</accession>
<dbReference type="GeneID" id="7050542"/>
<feature type="repeat" description="WD" evidence="11">
    <location>
        <begin position="49"/>
        <end position="82"/>
    </location>
</feature>
<evidence type="ECO:0000256" key="7">
    <source>
        <dbReference type="ARBA" id="ARBA00022927"/>
    </source>
</evidence>
<organism evidence="12 14">
    <name type="scientific">Schizosaccharomyces japonicus (strain yFS275 / FY16936)</name>
    <name type="common">Fission yeast</name>
    <dbReference type="NCBI Taxonomy" id="402676"/>
    <lineage>
        <taxon>Eukaryota</taxon>
        <taxon>Fungi</taxon>
        <taxon>Dikarya</taxon>
        <taxon>Ascomycota</taxon>
        <taxon>Taphrinomycotina</taxon>
        <taxon>Schizosaccharomycetes</taxon>
        <taxon>Schizosaccharomycetales</taxon>
        <taxon>Schizosaccharomycetaceae</taxon>
        <taxon>Schizosaccharomyces</taxon>
    </lineage>
</organism>